<comment type="caution">
    <text evidence="1">The sequence shown here is derived from an EMBL/GenBank/DDBJ whole genome shotgun (WGS) entry which is preliminary data.</text>
</comment>
<dbReference type="EMBL" id="JARKNE010000009">
    <property type="protein sequence ID" value="KAK5802575.1"/>
    <property type="molecule type" value="Genomic_DNA"/>
</dbReference>
<proteinExistence type="predicted"/>
<evidence type="ECO:0000313" key="2">
    <source>
        <dbReference type="Proteomes" id="UP001358586"/>
    </source>
</evidence>
<accession>A0ABR0NMS7</accession>
<name>A0ABR0NMS7_GOSAR</name>
<evidence type="ECO:0000313" key="1">
    <source>
        <dbReference type="EMBL" id="KAK5802575.1"/>
    </source>
</evidence>
<protein>
    <submittedName>
        <fullName evidence="1">Uncharacterized protein</fullName>
    </submittedName>
</protein>
<dbReference type="Proteomes" id="UP001358586">
    <property type="component" value="Chromosome 9"/>
</dbReference>
<reference evidence="1 2" key="1">
    <citation type="submission" date="2023-03" db="EMBL/GenBank/DDBJ databases">
        <title>WGS of Gossypium arboreum.</title>
        <authorList>
            <person name="Yu D."/>
        </authorList>
    </citation>
    <scope>NUCLEOTIDE SEQUENCE [LARGE SCALE GENOMIC DNA]</scope>
    <source>
        <tissue evidence="1">Leaf</tissue>
    </source>
</reference>
<organism evidence="1 2">
    <name type="scientific">Gossypium arboreum</name>
    <name type="common">Tree cotton</name>
    <name type="synonym">Gossypium nanking</name>
    <dbReference type="NCBI Taxonomy" id="29729"/>
    <lineage>
        <taxon>Eukaryota</taxon>
        <taxon>Viridiplantae</taxon>
        <taxon>Streptophyta</taxon>
        <taxon>Embryophyta</taxon>
        <taxon>Tracheophyta</taxon>
        <taxon>Spermatophyta</taxon>
        <taxon>Magnoliopsida</taxon>
        <taxon>eudicotyledons</taxon>
        <taxon>Gunneridae</taxon>
        <taxon>Pentapetalae</taxon>
        <taxon>rosids</taxon>
        <taxon>malvids</taxon>
        <taxon>Malvales</taxon>
        <taxon>Malvaceae</taxon>
        <taxon>Malvoideae</taxon>
        <taxon>Gossypium</taxon>
    </lineage>
</organism>
<sequence length="56" mass="6325">MDISKNALMCTKNKVELLFPHLITSICRQAKVPMGRSRHALQPSKFSILESNVDIL</sequence>
<keyword evidence="2" id="KW-1185">Reference proteome</keyword>
<gene>
    <name evidence="1" type="ORF">PVK06_030180</name>
</gene>